<gene>
    <name evidence="2" type="ORF">F3S47_13240</name>
</gene>
<feature type="compositionally biased region" description="Pro residues" evidence="1">
    <location>
        <begin position="305"/>
        <end position="322"/>
    </location>
</feature>
<dbReference type="InterPro" id="IPR010344">
    <property type="entry name" value="YbjH"/>
</dbReference>
<protein>
    <submittedName>
        <fullName evidence="2">YjbH domain-containing protein</fullName>
    </submittedName>
</protein>
<dbReference type="Pfam" id="PF06082">
    <property type="entry name" value="YjbH"/>
    <property type="match status" value="1"/>
</dbReference>
<dbReference type="EMBL" id="VYQE01000004">
    <property type="protein sequence ID" value="KAA9006741.1"/>
    <property type="molecule type" value="Genomic_DNA"/>
</dbReference>
<evidence type="ECO:0000256" key="1">
    <source>
        <dbReference type="SAM" id="MobiDB-lite"/>
    </source>
</evidence>
<evidence type="ECO:0000313" key="3">
    <source>
        <dbReference type="Proteomes" id="UP000326554"/>
    </source>
</evidence>
<dbReference type="AlphaFoldDB" id="A0A5J5GF58"/>
<reference evidence="2 3" key="1">
    <citation type="submission" date="2019-09" db="EMBL/GenBank/DDBJ databases">
        <authorList>
            <person name="Park J.-S."/>
            <person name="Choi H.-J."/>
        </authorList>
    </citation>
    <scope>NUCLEOTIDE SEQUENCE [LARGE SCALE GENOMIC DNA]</scope>
    <source>
        <strain evidence="2 3">176SS1-4</strain>
    </source>
</reference>
<organism evidence="2 3">
    <name type="scientific">Histidinibacterium aquaticum</name>
    <dbReference type="NCBI Taxonomy" id="2613962"/>
    <lineage>
        <taxon>Bacteria</taxon>
        <taxon>Pseudomonadati</taxon>
        <taxon>Pseudomonadota</taxon>
        <taxon>Alphaproteobacteria</taxon>
        <taxon>Rhodobacterales</taxon>
        <taxon>Paracoccaceae</taxon>
        <taxon>Histidinibacterium</taxon>
    </lineage>
</organism>
<evidence type="ECO:0000313" key="2">
    <source>
        <dbReference type="EMBL" id="KAA9006741.1"/>
    </source>
</evidence>
<accession>A0A5J5GF58</accession>
<proteinExistence type="predicted"/>
<feature type="region of interest" description="Disordered" evidence="1">
    <location>
        <begin position="302"/>
        <end position="328"/>
    </location>
</feature>
<sequence length="716" mass="77362">MRAGLLSGSGFPFGIGPRGFGFRPSRRRPAAWTIAEGRVRRRLIGTAAALILGATTAETQGLSLYGLPGLVDMPTARAMEDGSLALTAGGFGGTLRNTLAFQVTPRLTGSFRYARIRGYDFDGAQDRFDRSFDLQFQLASERGPGPAVALGLRDFGGTGIYSSEYLVATKTFGSFELTAGLGWGRLAERDPLGAPLGLLSDRLATRPDARAGGIEQTGRLDAGSWFRGNASAFGGLAWEPSERWRIVAEYSPDLYRLETDRGLVDVRSPVNLGASYRWDNGIALGAYAVQSTDLGLRLSYGLHPARPPRPGGAEPAPPPLLPSPAGGPATLMQGLEAQGIGLEAIEIDGALAEVRIENRRWPVTAQAVGRTARALGNTLPEGVERLRIVFTESGMPMSAVSMDRQAFAEMEFSPEGGARLREHVALDDAWREFDAEPRFTYGLGPYAALSTFDPDAPLRADVGLQLDAAHRLGSGLSVAGRLRQPLAGSLDESDRVSDSRLPHVRSDSARYDRSAGLELTRLTADYLYRPGPDLFGRVSAGYLERMFGGLSAELLWYPVEGPLALGAEVNYARQRGFDLGTGFRDYDVWTGHASAYYDLGLGYRAQLDAGRYLAGDWGATLSLDRDFGNGFSVGAFLTLTDVAPEDFGEGSFDKGIRLEIPVSWITGVPTRSRIRQTIRPVLRDGGARLNLGNRLYEITRPVRGRALTEGWGRAYR</sequence>
<dbReference type="Proteomes" id="UP000326554">
    <property type="component" value="Unassembled WGS sequence"/>
</dbReference>
<keyword evidence="3" id="KW-1185">Reference proteome</keyword>
<comment type="caution">
    <text evidence="2">The sequence shown here is derived from an EMBL/GenBank/DDBJ whole genome shotgun (WGS) entry which is preliminary data.</text>
</comment>
<name>A0A5J5GF58_9RHOB</name>